<protein>
    <submittedName>
        <fullName evidence="9">D-alanyl-D-alanine carboxypeptidase</fullName>
    </submittedName>
</protein>
<dbReference type="PANTHER" id="PTHR21581">
    <property type="entry name" value="D-ALANYL-D-ALANINE CARBOXYPEPTIDASE"/>
    <property type="match status" value="1"/>
</dbReference>
<organism evidence="9 10">
    <name type="scientific">Candidatus Enterococcus murrayae</name>
    <dbReference type="NCBI Taxonomy" id="2815321"/>
    <lineage>
        <taxon>Bacteria</taxon>
        <taxon>Bacillati</taxon>
        <taxon>Bacillota</taxon>
        <taxon>Bacilli</taxon>
        <taxon>Lactobacillales</taxon>
        <taxon>Enterococcaceae</taxon>
        <taxon>Enterococcus</taxon>
    </lineage>
</organism>
<accession>A0ABS3HD23</accession>
<dbReference type="InterPro" id="IPR018044">
    <property type="entry name" value="Peptidase_S11"/>
</dbReference>
<gene>
    <name evidence="9" type="ORF">JZO85_03690</name>
</gene>
<evidence type="ECO:0000313" key="9">
    <source>
        <dbReference type="EMBL" id="MBO0451355.1"/>
    </source>
</evidence>
<sequence length="295" mass="32913">MRKQFRMWMVFLLLLFFVLGGVLLQRAGKTMGVAGVSKPDARISSKHYLLKERNGSEIYRKGERQRISIASLTKIMTAICIIENVDDFEEITTVPQSIFFEIEQNNLATAGLISGEEINYWDLLHGIMLPSGSDAVMTAALSLCGDEESFVELMNEKAAQLGMTDTHFTNPTGLDEANHYSTVWDMMILLEYALKNESFYQLFTSLNYQGQTTNLHPEGNYFTSSMISRGESLELSNGRIIGGKTGYTSKAGLCLASLAEIDGKEYLLIIAGCKGNEESKQFNVVESRQLYNSIN</sequence>
<keyword evidence="3" id="KW-0378">Hydrolase</keyword>
<dbReference type="RefSeq" id="WP_207107168.1">
    <property type="nucleotide sequence ID" value="NZ_JAFLVR010000008.1"/>
</dbReference>
<keyword evidence="9" id="KW-0645">Protease</keyword>
<reference evidence="9 10" key="1">
    <citation type="submission" date="2021-03" db="EMBL/GenBank/DDBJ databases">
        <title>Enterococcal diversity collection.</title>
        <authorList>
            <person name="Gilmore M.S."/>
            <person name="Schwartzman J."/>
            <person name="Van Tyne D."/>
            <person name="Martin M."/>
            <person name="Earl A.M."/>
            <person name="Manson A.L."/>
            <person name="Straub T."/>
            <person name="Salamzade R."/>
            <person name="Saavedra J."/>
            <person name="Lebreton F."/>
            <person name="Prichula J."/>
            <person name="Schaufler K."/>
            <person name="Gaca A."/>
            <person name="Sgardioli B."/>
            <person name="Wagenaar J."/>
            <person name="Strong T."/>
        </authorList>
    </citation>
    <scope>NUCLEOTIDE SEQUENCE [LARGE SCALE GENOMIC DNA]</scope>
    <source>
        <strain evidence="9 10">MJM16</strain>
    </source>
</reference>
<evidence type="ECO:0000256" key="1">
    <source>
        <dbReference type="ARBA" id="ARBA00007164"/>
    </source>
</evidence>
<evidence type="ECO:0000256" key="5">
    <source>
        <dbReference type="ARBA" id="ARBA00022984"/>
    </source>
</evidence>
<proteinExistence type="inferred from homology"/>
<dbReference type="PRINTS" id="PR00725">
    <property type="entry name" value="DADACBPTASE1"/>
</dbReference>
<keyword evidence="6" id="KW-0961">Cell wall biogenesis/degradation</keyword>
<keyword evidence="4" id="KW-0133">Cell shape</keyword>
<evidence type="ECO:0000313" key="10">
    <source>
        <dbReference type="Proteomes" id="UP000664495"/>
    </source>
</evidence>
<keyword evidence="9" id="KW-0121">Carboxypeptidase</keyword>
<dbReference type="InterPro" id="IPR001967">
    <property type="entry name" value="Peptidase_S11_N"/>
</dbReference>
<comment type="similarity">
    <text evidence="1 7">Belongs to the peptidase S11 family.</text>
</comment>
<evidence type="ECO:0000256" key="2">
    <source>
        <dbReference type="ARBA" id="ARBA00022729"/>
    </source>
</evidence>
<dbReference type="Gene3D" id="3.40.710.10">
    <property type="entry name" value="DD-peptidase/beta-lactamase superfamily"/>
    <property type="match status" value="1"/>
</dbReference>
<evidence type="ECO:0000256" key="6">
    <source>
        <dbReference type="ARBA" id="ARBA00023316"/>
    </source>
</evidence>
<evidence type="ECO:0000256" key="3">
    <source>
        <dbReference type="ARBA" id="ARBA00022801"/>
    </source>
</evidence>
<dbReference type="SUPFAM" id="SSF56601">
    <property type="entry name" value="beta-lactamase/transpeptidase-like"/>
    <property type="match status" value="1"/>
</dbReference>
<dbReference type="InterPro" id="IPR012338">
    <property type="entry name" value="Beta-lactam/transpept-like"/>
</dbReference>
<dbReference type="Proteomes" id="UP000664495">
    <property type="component" value="Unassembled WGS sequence"/>
</dbReference>
<keyword evidence="10" id="KW-1185">Reference proteome</keyword>
<keyword evidence="5" id="KW-0573">Peptidoglycan synthesis</keyword>
<name>A0ABS3HD23_9ENTE</name>
<feature type="domain" description="Peptidase S11 D-alanyl-D-alanine carboxypeptidase A N-terminal" evidence="8">
    <location>
        <begin position="38"/>
        <end position="270"/>
    </location>
</feature>
<dbReference type="Pfam" id="PF00768">
    <property type="entry name" value="Peptidase_S11"/>
    <property type="match status" value="1"/>
</dbReference>
<comment type="caution">
    <text evidence="9">The sequence shown here is derived from an EMBL/GenBank/DDBJ whole genome shotgun (WGS) entry which is preliminary data.</text>
</comment>
<evidence type="ECO:0000256" key="7">
    <source>
        <dbReference type="RuleBase" id="RU004016"/>
    </source>
</evidence>
<keyword evidence="2" id="KW-0732">Signal</keyword>
<dbReference type="GO" id="GO:0004180">
    <property type="term" value="F:carboxypeptidase activity"/>
    <property type="evidence" value="ECO:0007669"/>
    <property type="project" value="UniProtKB-KW"/>
</dbReference>
<evidence type="ECO:0000256" key="4">
    <source>
        <dbReference type="ARBA" id="ARBA00022960"/>
    </source>
</evidence>
<evidence type="ECO:0000259" key="8">
    <source>
        <dbReference type="Pfam" id="PF00768"/>
    </source>
</evidence>
<dbReference type="PANTHER" id="PTHR21581:SF6">
    <property type="entry name" value="TRAFFICKING PROTEIN PARTICLE COMPLEX SUBUNIT 12"/>
    <property type="match status" value="1"/>
</dbReference>
<dbReference type="EMBL" id="JAFLVR010000008">
    <property type="protein sequence ID" value="MBO0451355.1"/>
    <property type="molecule type" value="Genomic_DNA"/>
</dbReference>